<keyword evidence="4" id="KW-1185">Reference proteome</keyword>
<feature type="compositionally biased region" description="Polar residues" evidence="1">
    <location>
        <begin position="563"/>
        <end position="573"/>
    </location>
</feature>
<name>A0A2S6CDY9_9PEZI</name>
<gene>
    <name evidence="3" type="ORF">CBER1_09716</name>
</gene>
<feature type="domain" description="F-box" evidence="2">
    <location>
        <begin position="26"/>
        <end position="61"/>
    </location>
</feature>
<dbReference type="AlphaFoldDB" id="A0A2S6CDY9"/>
<evidence type="ECO:0000259" key="2">
    <source>
        <dbReference type="Pfam" id="PF00646"/>
    </source>
</evidence>
<dbReference type="EMBL" id="PNEN01000484">
    <property type="protein sequence ID" value="PPJ57938.1"/>
    <property type="molecule type" value="Genomic_DNA"/>
</dbReference>
<reference evidence="4" key="1">
    <citation type="journal article" date="2017" name="bioRxiv">
        <title>Conservation of a gene cluster reveals novel cercosporin biosynthetic mechanisms and extends production to the genus Colletotrichum.</title>
        <authorList>
            <person name="de Jonge R."/>
            <person name="Ebert M.K."/>
            <person name="Huitt-Roehl C.R."/>
            <person name="Pal P."/>
            <person name="Suttle J.C."/>
            <person name="Spanner R.E."/>
            <person name="Neubauer J.D."/>
            <person name="Jurick W.M.II."/>
            <person name="Stott K.A."/>
            <person name="Secor G.A."/>
            <person name="Thomma B.P.H.J."/>
            <person name="Van de Peer Y."/>
            <person name="Townsend C.A."/>
            <person name="Bolton M.D."/>
        </authorList>
    </citation>
    <scope>NUCLEOTIDE SEQUENCE [LARGE SCALE GENOMIC DNA]</scope>
    <source>
        <strain evidence="4">CBS538.71</strain>
    </source>
</reference>
<dbReference type="Proteomes" id="UP000237631">
    <property type="component" value="Unassembled WGS sequence"/>
</dbReference>
<dbReference type="Pfam" id="PF00646">
    <property type="entry name" value="F-box"/>
    <property type="match status" value="1"/>
</dbReference>
<dbReference type="STRING" id="357750.A0A2S6CDY9"/>
<evidence type="ECO:0000256" key="1">
    <source>
        <dbReference type="SAM" id="MobiDB-lite"/>
    </source>
</evidence>
<evidence type="ECO:0000313" key="3">
    <source>
        <dbReference type="EMBL" id="PPJ57938.1"/>
    </source>
</evidence>
<accession>A0A2S6CDY9</accession>
<dbReference type="InterPro" id="IPR001810">
    <property type="entry name" value="F-box_dom"/>
</dbReference>
<organism evidence="3 4">
    <name type="scientific">Cercospora berteroae</name>
    <dbReference type="NCBI Taxonomy" id="357750"/>
    <lineage>
        <taxon>Eukaryota</taxon>
        <taxon>Fungi</taxon>
        <taxon>Dikarya</taxon>
        <taxon>Ascomycota</taxon>
        <taxon>Pezizomycotina</taxon>
        <taxon>Dothideomycetes</taxon>
        <taxon>Dothideomycetidae</taxon>
        <taxon>Mycosphaerellales</taxon>
        <taxon>Mycosphaerellaceae</taxon>
        <taxon>Cercospora</taxon>
    </lineage>
</organism>
<dbReference type="OrthoDB" id="5284003at2759"/>
<comment type="caution">
    <text evidence="3">The sequence shown here is derived from an EMBL/GenBank/DDBJ whole genome shotgun (WGS) entry which is preliminary data.</text>
</comment>
<sequence length="676" mass="76544">MAASTATQTDLLVELPKPQTKHATTLHDLSDELLGLIVERVPRPSDLKNACLVSKKFHSIAVRSLYRHVALDLGSDHDTRLSSFLNPRNIGLQHIRQLRLYLAESADRCNQERQAQFATRMILEFLPEDVLEEFRCVYYKTGSKEDAAAERAWRSDVLGLTTPEREDADANSYYRNSWCPWKAFAADTLLLLYKRQRKMKWLEVMDLDRDVLPELKKMAKTTGAMFQHTRKLALYPENRDTLALSGFFLEKCREQLEELIVHCNFSDLGGPSVPDGRELNDSATEPGLLSRTVFASLMPFDTCQPLKNLTSLRLHRISLRYCADTWCKFINFQQLQNLRLYHCAGADTLLGQLSKSRNLPKTLRVLELQHRDNTDNEALLALDGFLCLVSGLQDMVIDLENVKSLPAAAGIVRHCKTLELLSVHCATENHPGNSMTSDCDNEELVWSTEDFDKICRACKDLEQLSCAWPSTSLIRSPAPDWKRFESSAAVLRKMVTLHITTWPNNKPSTQLLPRMVYESLLQNLAQRMFELATDGRDKAMPPVVVESIDSDDEDDLPVVPAGNTPSQSDSATTPSSRLRLIAFGVSDRIYEREDSKNQIIFLKSFAADAEGKLRPHAVPIGWCLRQYIEPRSEVLDFVLHRSSDRDAHPPVSDYLSGTGRLRHTTGGWGDERDDED</sequence>
<feature type="region of interest" description="Disordered" evidence="1">
    <location>
        <begin position="550"/>
        <end position="573"/>
    </location>
</feature>
<proteinExistence type="predicted"/>
<evidence type="ECO:0000313" key="4">
    <source>
        <dbReference type="Proteomes" id="UP000237631"/>
    </source>
</evidence>
<feature type="region of interest" description="Disordered" evidence="1">
    <location>
        <begin position="645"/>
        <end position="676"/>
    </location>
</feature>
<protein>
    <recommendedName>
        <fullName evidence="2">F-box domain-containing protein</fullName>
    </recommendedName>
</protein>